<keyword evidence="2" id="KW-0378">Hydrolase</keyword>
<dbReference type="GO" id="GO:0019120">
    <property type="term" value="F:hydrolase activity, acting on acid halide bonds, in C-halide compounds"/>
    <property type="evidence" value="ECO:0007669"/>
    <property type="project" value="InterPro"/>
</dbReference>
<evidence type="ECO:0000256" key="1">
    <source>
        <dbReference type="ARBA" id="ARBA00008106"/>
    </source>
</evidence>
<dbReference type="PANTHER" id="PTHR43316:SF3">
    <property type="entry name" value="HALOACID DEHALOGENASE, TYPE II (AFU_ORTHOLOGUE AFUA_2G07750)-RELATED"/>
    <property type="match status" value="1"/>
</dbReference>
<evidence type="ECO:0000313" key="3">
    <source>
        <dbReference type="EMBL" id="KAF2835963.1"/>
    </source>
</evidence>
<dbReference type="OrthoDB" id="3256520at2759"/>
<dbReference type="InterPro" id="IPR006439">
    <property type="entry name" value="HAD-SF_hydro_IA"/>
</dbReference>
<dbReference type="SFLD" id="SFLDG01129">
    <property type="entry name" value="C1.5:_HAD__Beta-PGM__Phosphata"/>
    <property type="match status" value="1"/>
</dbReference>
<accession>A0A9P4VLV5</accession>
<sequence>VLAFDAYGTLLSTESIAKKLANHLGEEKAKTIATTWRKYQLEYTWRLNSMNLYEPFSAVTLRSLKHALKESGAELDQGRLDEVMQAYDSLSTFPDVGPGLEALSNAPGITAVVFSNGTHSMVSNSVYKSQDLSPYAGVFKGIVVVEDQKRFKPDPSVYHALIKKVGKSQESVRDVWLVSGNPFDITGARSVGMNAAWVDRAGLGWQDQLIEGEAGKPTVTVRGLNEVVAAVQ</sequence>
<dbReference type="InterPro" id="IPR036412">
    <property type="entry name" value="HAD-like_sf"/>
</dbReference>
<feature type="non-terminal residue" evidence="3">
    <location>
        <position position="1"/>
    </location>
</feature>
<dbReference type="EMBL" id="MU006106">
    <property type="protein sequence ID" value="KAF2835963.1"/>
    <property type="molecule type" value="Genomic_DNA"/>
</dbReference>
<dbReference type="InterPro" id="IPR023214">
    <property type="entry name" value="HAD_sf"/>
</dbReference>
<dbReference type="GO" id="GO:0016791">
    <property type="term" value="F:phosphatase activity"/>
    <property type="evidence" value="ECO:0007669"/>
    <property type="project" value="UniProtKB-ARBA"/>
</dbReference>
<keyword evidence="4" id="KW-1185">Reference proteome</keyword>
<proteinExistence type="inferred from homology"/>
<dbReference type="InterPro" id="IPR006328">
    <property type="entry name" value="2-HAD"/>
</dbReference>
<feature type="non-terminal residue" evidence="3">
    <location>
        <position position="232"/>
    </location>
</feature>
<dbReference type="Pfam" id="PF00702">
    <property type="entry name" value="Hydrolase"/>
    <property type="match status" value="1"/>
</dbReference>
<dbReference type="InterPro" id="IPR023198">
    <property type="entry name" value="PGP-like_dom2"/>
</dbReference>
<dbReference type="InterPro" id="IPR051540">
    <property type="entry name" value="S-2-haloacid_dehalogenase"/>
</dbReference>
<evidence type="ECO:0000256" key="2">
    <source>
        <dbReference type="ARBA" id="ARBA00022801"/>
    </source>
</evidence>
<dbReference type="PANTHER" id="PTHR43316">
    <property type="entry name" value="HYDROLASE, HALOACID DELAHOGENASE-RELATED"/>
    <property type="match status" value="1"/>
</dbReference>
<dbReference type="NCBIfam" id="TIGR01428">
    <property type="entry name" value="HAD_type_II"/>
    <property type="match status" value="1"/>
</dbReference>
<reference evidence="3" key="1">
    <citation type="journal article" date="2020" name="Stud. Mycol.">
        <title>101 Dothideomycetes genomes: a test case for predicting lifestyles and emergence of pathogens.</title>
        <authorList>
            <person name="Haridas S."/>
            <person name="Albert R."/>
            <person name="Binder M."/>
            <person name="Bloem J."/>
            <person name="Labutti K."/>
            <person name="Salamov A."/>
            <person name="Andreopoulos B."/>
            <person name="Baker S."/>
            <person name="Barry K."/>
            <person name="Bills G."/>
            <person name="Bluhm B."/>
            <person name="Cannon C."/>
            <person name="Castanera R."/>
            <person name="Culley D."/>
            <person name="Daum C."/>
            <person name="Ezra D."/>
            <person name="Gonzalez J."/>
            <person name="Henrissat B."/>
            <person name="Kuo A."/>
            <person name="Liang C."/>
            <person name="Lipzen A."/>
            <person name="Lutzoni F."/>
            <person name="Magnuson J."/>
            <person name="Mondo S."/>
            <person name="Nolan M."/>
            <person name="Ohm R."/>
            <person name="Pangilinan J."/>
            <person name="Park H.-J."/>
            <person name="Ramirez L."/>
            <person name="Alfaro M."/>
            <person name="Sun H."/>
            <person name="Tritt A."/>
            <person name="Yoshinaga Y."/>
            <person name="Zwiers L.-H."/>
            <person name="Turgeon B."/>
            <person name="Goodwin S."/>
            <person name="Spatafora J."/>
            <person name="Crous P."/>
            <person name="Grigoriev I."/>
        </authorList>
    </citation>
    <scope>NUCLEOTIDE SEQUENCE</scope>
    <source>
        <strain evidence="3">CBS 101060</strain>
    </source>
</reference>
<organism evidence="3 4">
    <name type="scientific">Patellaria atrata CBS 101060</name>
    <dbReference type="NCBI Taxonomy" id="1346257"/>
    <lineage>
        <taxon>Eukaryota</taxon>
        <taxon>Fungi</taxon>
        <taxon>Dikarya</taxon>
        <taxon>Ascomycota</taxon>
        <taxon>Pezizomycotina</taxon>
        <taxon>Dothideomycetes</taxon>
        <taxon>Dothideomycetes incertae sedis</taxon>
        <taxon>Patellariales</taxon>
        <taxon>Patellariaceae</taxon>
        <taxon>Patellaria</taxon>
    </lineage>
</organism>
<name>A0A9P4VLV5_9PEZI</name>
<protein>
    <submittedName>
        <fullName evidence="3">Haloacid dehalogenase</fullName>
    </submittedName>
</protein>
<gene>
    <name evidence="3" type="ORF">M501DRAFT_906538</name>
</gene>
<dbReference type="AlphaFoldDB" id="A0A9P4VLV5"/>
<dbReference type="Gene3D" id="1.10.150.240">
    <property type="entry name" value="Putative phosphatase, domain 2"/>
    <property type="match status" value="1"/>
</dbReference>
<dbReference type="Gene3D" id="3.40.50.1000">
    <property type="entry name" value="HAD superfamily/HAD-like"/>
    <property type="match status" value="1"/>
</dbReference>
<dbReference type="Proteomes" id="UP000799429">
    <property type="component" value="Unassembled WGS sequence"/>
</dbReference>
<comment type="similarity">
    <text evidence="1">Belongs to the HAD-like hydrolase superfamily. S-2-haloalkanoic acid dehalogenase family.</text>
</comment>
<evidence type="ECO:0000313" key="4">
    <source>
        <dbReference type="Proteomes" id="UP000799429"/>
    </source>
</evidence>
<comment type="caution">
    <text evidence="3">The sequence shown here is derived from an EMBL/GenBank/DDBJ whole genome shotgun (WGS) entry which is preliminary data.</text>
</comment>
<dbReference type="NCBIfam" id="TIGR01493">
    <property type="entry name" value="HAD-SF-IA-v2"/>
    <property type="match status" value="1"/>
</dbReference>
<dbReference type="SUPFAM" id="SSF56784">
    <property type="entry name" value="HAD-like"/>
    <property type="match status" value="1"/>
</dbReference>
<dbReference type="SFLD" id="SFLDS00003">
    <property type="entry name" value="Haloacid_Dehalogenase"/>
    <property type="match status" value="1"/>
</dbReference>